<feature type="domain" description="DUF4097" evidence="2">
    <location>
        <begin position="61"/>
        <end position="214"/>
    </location>
</feature>
<comment type="caution">
    <text evidence="3">The sequence shown here is derived from an EMBL/GenBank/DDBJ whole genome shotgun (WGS) entry which is preliminary data.</text>
</comment>
<reference evidence="3" key="1">
    <citation type="submission" date="2020-06" db="EMBL/GenBank/DDBJ databases">
        <title>Characterization of fructooligosaccharide metabolism and fructooligosaccharide-degrading enzymes in human commensal butyrate producers.</title>
        <authorList>
            <person name="Tanno H."/>
            <person name="Fujii T."/>
            <person name="Hirano K."/>
            <person name="Maeno S."/>
            <person name="Tonozuka T."/>
            <person name="Sakamoto M."/>
            <person name="Ohkuma M."/>
            <person name="Tochio T."/>
            <person name="Endo A."/>
        </authorList>
    </citation>
    <scope>NUCLEOTIDE SEQUENCE</scope>
    <source>
        <strain evidence="3">JCM 31265</strain>
    </source>
</reference>
<evidence type="ECO:0000313" key="4">
    <source>
        <dbReference type="Proteomes" id="UP000660047"/>
    </source>
</evidence>
<organism evidence="3 4">
    <name type="scientific">Coprococcus eutactus</name>
    <dbReference type="NCBI Taxonomy" id="33043"/>
    <lineage>
        <taxon>Bacteria</taxon>
        <taxon>Bacillati</taxon>
        <taxon>Bacillota</taxon>
        <taxon>Clostridia</taxon>
        <taxon>Lachnospirales</taxon>
        <taxon>Lachnospiraceae</taxon>
        <taxon>Coprococcus</taxon>
    </lineage>
</organism>
<dbReference type="Proteomes" id="UP000660047">
    <property type="component" value="Unassembled WGS sequence"/>
</dbReference>
<accession>A0AAI9K5X4</accession>
<evidence type="ECO:0000259" key="2">
    <source>
        <dbReference type="Pfam" id="PF13349"/>
    </source>
</evidence>
<dbReference type="InterPro" id="IPR025164">
    <property type="entry name" value="Toastrack_DUF4097"/>
</dbReference>
<keyword evidence="1" id="KW-0812">Transmembrane</keyword>
<name>A0AAI9K5X4_9FIRM</name>
<evidence type="ECO:0000256" key="1">
    <source>
        <dbReference type="SAM" id="Phobius"/>
    </source>
</evidence>
<proteinExistence type="predicted"/>
<evidence type="ECO:0000313" key="3">
    <source>
        <dbReference type="EMBL" id="GFO95053.1"/>
    </source>
</evidence>
<keyword evidence="1" id="KW-0472">Membrane</keyword>
<dbReference type="Gene3D" id="2.160.20.120">
    <property type="match status" value="1"/>
</dbReference>
<dbReference type="AlphaFoldDB" id="A0AAI9K5X4"/>
<protein>
    <recommendedName>
        <fullName evidence="2">DUF4097 domain-containing protein</fullName>
    </recommendedName>
</protein>
<dbReference type="Pfam" id="PF13349">
    <property type="entry name" value="DUF4097"/>
    <property type="match status" value="1"/>
</dbReference>
<dbReference type="RefSeq" id="WP_055224429.1">
    <property type="nucleotide sequence ID" value="NZ_BLYL01000013.1"/>
</dbReference>
<gene>
    <name evidence="3" type="ORF">COEU31_20990</name>
</gene>
<feature type="transmembrane region" description="Helical" evidence="1">
    <location>
        <begin position="6"/>
        <end position="29"/>
    </location>
</feature>
<keyword evidence="1" id="KW-1133">Transmembrane helix</keyword>
<dbReference type="EMBL" id="BLYL01000013">
    <property type="protein sequence ID" value="GFO95053.1"/>
    <property type="molecule type" value="Genomic_DNA"/>
</dbReference>
<sequence>MKVAKWIMRAIVVLVVGVMLTAVIISAGLGRQARMTMKEEKKAKAKNSYTEKEMIITEKFRDINIQVADDMDVKLVESDDDKCHVTYFDSPDVIHSVMVQDDALVMTCADNRTFGSDMGFGDDPYVVVSIPEGEYGDISMTSKTGTLVSSVQISCGTFEVTEVNGGAYLSNITAENVNVVTDSGEVTMASVDADSVKVNGSSGDFSIMNVHGDNVIISAGKGLLEGYNIKAAKVGQFMTSSGDINVDACDGHMLWFATESGNVDISFLSEKRFLVNSKSGEVDIPEPHMANENKCIVDTASGDVQIKYVDR</sequence>